<evidence type="ECO:0000313" key="3">
    <source>
        <dbReference type="Proteomes" id="UP000076727"/>
    </source>
</evidence>
<keyword evidence="3" id="KW-1185">Reference proteome</keyword>
<proteinExistence type="predicted"/>
<feature type="region of interest" description="Disordered" evidence="1">
    <location>
        <begin position="1"/>
        <end position="49"/>
    </location>
</feature>
<dbReference type="AlphaFoldDB" id="A0A165RHF6"/>
<organism evidence="2 3">
    <name type="scientific">Daedalea quercina L-15889</name>
    <dbReference type="NCBI Taxonomy" id="1314783"/>
    <lineage>
        <taxon>Eukaryota</taxon>
        <taxon>Fungi</taxon>
        <taxon>Dikarya</taxon>
        <taxon>Basidiomycota</taxon>
        <taxon>Agaricomycotina</taxon>
        <taxon>Agaricomycetes</taxon>
        <taxon>Polyporales</taxon>
        <taxon>Fomitopsis</taxon>
    </lineage>
</organism>
<protein>
    <submittedName>
        <fullName evidence="2">Uncharacterized protein</fullName>
    </submittedName>
</protein>
<accession>A0A165RHF6</accession>
<gene>
    <name evidence="2" type="ORF">DAEQUDRAFT_756128</name>
</gene>
<feature type="compositionally biased region" description="Low complexity" evidence="1">
    <location>
        <begin position="17"/>
        <end position="29"/>
    </location>
</feature>
<evidence type="ECO:0000313" key="2">
    <source>
        <dbReference type="EMBL" id="KZT70756.1"/>
    </source>
</evidence>
<feature type="compositionally biased region" description="Basic and acidic residues" evidence="1">
    <location>
        <begin position="30"/>
        <end position="49"/>
    </location>
</feature>
<dbReference type="OrthoDB" id="2794070at2759"/>
<reference evidence="2 3" key="1">
    <citation type="journal article" date="2016" name="Mol. Biol. Evol.">
        <title>Comparative Genomics of Early-Diverging Mushroom-Forming Fungi Provides Insights into the Origins of Lignocellulose Decay Capabilities.</title>
        <authorList>
            <person name="Nagy L.G."/>
            <person name="Riley R."/>
            <person name="Tritt A."/>
            <person name="Adam C."/>
            <person name="Daum C."/>
            <person name="Floudas D."/>
            <person name="Sun H."/>
            <person name="Yadav J.S."/>
            <person name="Pangilinan J."/>
            <person name="Larsson K.H."/>
            <person name="Matsuura K."/>
            <person name="Barry K."/>
            <person name="Labutti K."/>
            <person name="Kuo R."/>
            <person name="Ohm R.A."/>
            <person name="Bhattacharya S.S."/>
            <person name="Shirouzu T."/>
            <person name="Yoshinaga Y."/>
            <person name="Martin F.M."/>
            <person name="Grigoriev I.V."/>
            <person name="Hibbett D.S."/>
        </authorList>
    </citation>
    <scope>NUCLEOTIDE SEQUENCE [LARGE SCALE GENOMIC DNA]</scope>
    <source>
        <strain evidence="2 3">L-15889</strain>
    </source>
</reference>
<dbReference type="Proteomes" id="UP000076727">
    <property type="component" value="Unassembled WGS sequence"/>
</dbReference>
<dbReference type="EMBL" id="KV429049">
    <property type="protein sequence ID" value="KZT70756.1"/>
    <property type="molecule type" value="Genomic_DNA"/>
</dbReference>
<sequence>MPRAPRMKCAFAQRGVPKSASARAAPATRTPEEREEKKALEKARDEAREKEKEWKITLQSWVPPVGSRHGVQFPILTKSDAKRAFGLTENEITSLPYMGFYRSGKTIYRLTDCKSLADRKRAALGDDLFDYPAREVMERPPPTGDGAVLAKFVPRYRNEPEHTLTVHGTTLTSLGGREEYGRRF</sequence>
<name>A0A165RHF6_9APHY</name>
<evidence type="ECO:0000256" key="1">
    <source>
        <dbReference type="SAM" id="MobiDB-lite"/>
    </source>
</evidence>